<proteinExistence type="predicted"/>
<gene>
    <name evidence="1" type="ORF">ANCDUO_11307</name>
</gene>
<protein>
    <recommendedName>
        <fullName evidence="3">Nuclease HARBI1</fullName>
    </recommendedName>
</protein>
<sequence length="169" mass="19805">MDVLRVIEVMEEEGRQRVPRIFRDRTKPYETLSHEEFRKDYRFTRKAFFKICGLLEQDLLHPTSRKSDLPVADQVAMSIHLLGRNVMQADSARIAGCNQATVARTLNFLQAINKHACDYIYWPSERERRELRRIYYEKYRLPEVVGAIDGTHIPIQAPHLNKEDYKGGA</sequence>
<dbReference type="AlphaFoldDB" id="A0A0C2D8K0"/>
<evidence type="ECO:0000313" key="2">
    <source>
        <dbReference type="Proteomes" id="UP000054047"/>
    </source>
</evidence>
<name>A0A0C2D8K0_9BILA</name>
<organism evidence="1 2">
    <name type="scientific">Ancylostoma duodenale</name>
    <dbReference type="NCBI Taxonomy" id="51022"/>
    <lineage>
        <taxon>Eukaryota</taxon>
        <taxon>Metazoa</taxon>
        <taxon>Ecdysozoa</taxon>
        <taxon>Nematoda</taxon>
        <taxon>Chromadorea</taxon>
        <taxon>Rhabditida</taxon>
        <taxon>Rhabditina</taxon>
        <taxon>Rhabditomorpha</taxon>
        <taxon>Strongyloidea</taxon>
        <taxon>Ancylostomatidae</taxon>
        <taxon>Ancylostomatinae</taxon>
        <taxon>Ancylostoma</taxon>
    </lineage>
</organism>
<evidence type="ECO:0000313" key="1">
    <source>
        <dbReference type="EMBL" id="KIH58487.1"/>
    </source>
</evidence>
<reference evidence="1 2" key="1">
    <citation type="submission" date="2013-12" db="EMBL/GenBank/DDBJ databases">
        <title>Draft genome of the parsitic nematode Ancylostoma duodenale.</title>
        <authorList>
            <person name="Mitreva M."/>
        </authorList>
    </citation>
    <scope>NUCLEOTIDE SEQUENCE [LARGE SCALE GENOMIC DNA]</scope>
    <source>
        <strain evidence="1 2">Zhejiang</strain>
    </source>
</reference>
<dbReference type="OrthoDB" id="5863278at2759"/>
<dbReference type="PANTHER" id="PTHR22930:SF289">
    <property type="entry name" value="DDE TNP4 DOMAIN-CONTAINING PROTEIN-RELATED"/>
    <property type="match status" value="1"/>
</dbReference>
<dbReference type="InterPro" id="IPR045249">
    <property type="entry name" value="HARBI1-like"/>
</dbReference>
<evidence type="ECO:0008006" key="3">
    <source>
        <dbReference type="Google" id="ProtNLM"/>
    </source>
</evidence>
<dbReference type="Proteomes" id="UP000054047">
    <property type="component" value="Unassembled WGS sequence"/>
</dbReference>
<dbReference type="EMBL" id="KN733065">
    <property type="protein sequence ID" value="KIH58487.1"/>
    <property type="molecule type" value="Genomic_DNA"/>
</dbReference>
<accession>A0A0C2D8K0</accession>
<keyword evidence="2" id="KW-1185">Reference proteome</keyword>
<dbReference type="PANTHER" id="PTHR22930">
    <property type="match status" value="1"/>
</dbReference>